<reference evidence="2" key="1">
    <citation type="journal article" date="2009" name="PLoS Genet.">
        <title>Sequencing, mapping, and analysis of 27,455 maize full-length cDNAs.</title>
        <authorList>
            <person name="Soderlund C."/>
            <person name="Descour A."/>
            <person name="Kudrna D."/>
            <person name="Bomhoff M."/>
            <person name="Boyd L."/>
            <person name="Currie J."/>
            <person name="Angelova A."/>
            <person name="Collura K."/>
            <person name="Wissotski M."/>
            <person name="Ashley E."/>
            <person name="Morrow D."/>
            <person name="Fernandes J."/>
            <person name="Walbot V."/>
            <person name="Yu Y."/>
        </authorList>
    </citation>
    <scope>NUCLEOTIDE SEQUENCE</scope>
    <source>
        <strain evidence="2">B73</strain>
    </source>
</reference>
<feature type="compositionally biased region" description="Low complexity" evidence="1">
    <location>
        <begin position="31"/>
        <end position="75"/>
    </location>
</feature>
<organism evidence="2">
    <name type="scientific">Zea mays</name>
    <name type="common">Maize</name>
    <dbReference type="NCBI Taxonomy" id="4577"/>
    <lineage>
        <taxon>Eukaryota</taxon>
        <taxon>Viridiplantae</taxon>
        <taxon>Streptophyta</taxon>
        <taxon>Embryophyta</taxon>
        <taxon>Tracheophyta</taxon>
        <taxon>Spermatophyta</taxon>
        <taxon>Magnoliopsida</taxon>
        <taxon>Liliopsida</taxon>
        <taxon>Poales</taxon>
        <taxon>Poaceae</taxon>
        <taxon>PACMAD clade</taxon>
        <taxon>Panicoideae</taxon>
        <taxon>Andropogonodae</taxon>
        <taxon>Andropogoneae</taxon>
        <taxon>Tripsacinae</taxon>
        <taxon>Zea</taxon>
    </lineage>
</organism>
<accession>C4J3J0</accession>
<sequence>MAGSTGTRCGAAACTPSCAGGRWACRGTPTAARTWTAPASSVPRRIPSSRSGEAPARAPAAPDPAQSCSRACRASRPPRTRRGRSWKRSARCERGPVSRAPAWPPESPR</sequence>
<feature type="region of interest" description="Disordered" evidence="1">
    <location>
        <begin position="31"/>
        <end position="109"/>
    </location>
</feature>
<proteinExistence type="evidence at transcript level"/>
<dbReference type="EMBL" id="BT085387">
    <property type="protein sequence ID" value="ACR35740.1"/>
    <property type="molecule type" value="mRNA"/>
</dbReference>
<dbReference type="AlphaFoldDB" id="C4J3J0"/>
<name>C4J3J0_MAIZE</name>
<protein>
    <submittedName>
        <fullName evidence="2">Uncharacterized protein</fullName>
    </submittedName>
</protein>
<evidence type="ECO:0000313" key="2">
    <source>
        <dbReference type="EMBL" id="ACR35740.1"/>
    </source>
</evidence>
<evidence type="ECO:0000256" key="1">
    <source>
        <dbReference type="SAM" id="MobiDB-lite"/>
    </source>
</evidence>
<reference evidence="2" key="2">
    <citation type="submission" date="2012-06" db="EMBL/GenBank/DDBJ databases">
        <authorList>
            <person name="Yu Y."/>
            <person name="Currie J."/>
            <person name="Lomeli R."/>
            <person name="Angelova A."/>
            <person name="Collura K."/>
            <person name="Wissotski M."/>
            <person name="Campos D."/>
            <person name="Kudrna D."/>
            <person name="Golser W."/>
            <person name="Ashely E."/>
            <person name="Descour A."/>
            <person name="Fernandes J."/>
            <person name="Soderlund C."/>
            <person name="Walbot V."/>
        </authorList>
    </citation>
    <scope>NUCLEOTIDE SEQUENCE</scope>
    <source>
        <strain evidence="2">B73</strain>
    </source>
</reference>
<feature type="compositionally biased region" description="Basic residues" evidence="1">
    <location>
        <begin position="76"/>
        <end position="89"/>
    </location>
</feature>